<sequence>MQARLVKRERSYMVGIAVSIPSDQQQNIKLNKTVMKRLVSLQRYLTLQGTEEIIAIRSSKQHTEGHFDWVIGYDVPRRFLVHRDFTLCEVPSGTYFVGTKGARVESVYNSMKSHWVMAEMYDENKTLFERYTISGEDKRVEVFSRVKAKVNPLQNYA</sequence>
<reference evidence="2 3" key="1">
    <citation type="submission" date="2017-07" db="EMBL/GenBank/DDBJ databases">
        <title>Tetzosporium hominis gen.nov. sp.nov.</title>
        <authorList>
            <person name="Tetz G."/>
            <person name="Tetz V."/>
        </authorList>
    </citation>
    <scope>NUCLEOTIDE SEQUENCE [LARGE SCALE GENOMIC DNA]</scope>
    <source>
        <strain evidence="2 3">VT-49</strain>
    </source>
</reference>
<accession>A0A264W1P7</accession>
<keyword evidence="3" id="KW-1185">Reference proteome</keyword>
<dbReference type="EMBL" id="NOKQ01000220">
    <property type="protein sequence ID" value="OZS77499.1"/>
    <property type="molecule type" value="Genomic_DNA"/>
</dbReference>
<evidence type="ECO:0000313" key="2">
    <source>
        <dbReference type="EMBL" id="OZS77499.1"/>
    </source>
</evidence>
<dbReference type="Pfam" id="PF14526">
    <property type="entry name" value="Cass2"/>
    <property type="match status" value="1"/>
</dbReference>
<dbReference type="Gene3D" id="3.20.80.10">
    <property type="entry name" value="Regulatory factor, effector binding domain"/>
    <property type="match status" value="1"/>
</dbReference>
<evidence type="ECO:0000313" key="3">
    <source>
        <dbReference type="Proteomes" id="UP000217065"/>
    </source>
</evidence>
<dbReference type="RefSeq" id="WP_094943326.1">
    <property type="nucleotide sequence ID" value="NZ_NOKQ01000220.1"/>
</dbReference>
<dbReference type="Proteomes" id="UP000217065">
    <property type="component" value="Unassembled WGS sequence"/>
</dbReference>
<dbReference type="InterPro" id="IPR011256">
    <property type="entry name" value="Reg_factor_effector_dom_sf"/>
</dbReference>
<organism evidence="2 3">
    <name type="scientific">Tetzosporium hominis</name>
    <dbReference type="NCBI Taxonomy" id="2020506"/>
    <lineage>
        <taxon>Bacteria</taxon>
        <taxon>Bacillati</taxon>
        <taxon>Bacillota</taxon>
        <taxon>Bacilli</taxon>
        <taxon>Bacillales</taxon>
        <taxon>Caryophanaceae</taxon>
        <taxon>Tetzosporium</taxon>
    </lineage>
</organism>
<proteinExistence type="predicted"/>
<dbReference type="InterPro" id="IPR029441">
    <property type="entry name" value="Cass2"/>
</dbReference>
<gene>
    <name evidence="2" type="ORF">CF394_09775</name>
</gene>
<dbReference type="AlphaFoldDB" id="A0A264W1P7"/>
<feature type="domain" description="Integron-associated effector binding protein" evidence="1">
    <location>
        <begin position="4"/>
        <end position="132"/>
    </location>
</feature>
<dbReference type="OrthoDB" id="9823389at2"/>
<name>A0A264W1P7_9BACL</name>
<protein>
    <recommendedName>
        <fullName evidence="1">Integron-associated effector binding protein domain-containing protein</fullName>
    </recommendedName>
</protein>
<evidence type="ECO:0000259" key="1">
    <source>
        <dbReference type="Pfam" id="PF14526"/>
    </source>
</evidence>
<comment type="caution">
    <text evidence="2">The sequence shown here is derived from an EMBL/GenBank/DDBJ whole genome shotgun (WGS) entry which is preliminary data.</text>
</comment>